<sequence>MNDKTCDQRKSAPQGVGEGLLHAPTKEKHQIRQKRSPLWCFLWYNIIVKNIKPRKDCTPKMSICQLRLNMNFYRTAKYFAAAKKLLKNCEKNRFSD</sequence>
<feature type="region of interest" description="Disordered" evidence="1">
    <location>
        <begin position="1"/>
        <end position="28"/>
    </location>
</feature>
<feature type="compositionally biased region" description="Basic and acidic residues" evidence="1">
    <location>
        <begin position="1"/>
        <end position="10"/>
    </location>
</feature>
<evidence type="ECO:0000313" key="2">
    <source>
        <dbReference type="EMBL" id="MDB8743456.1"/>
    </source>
</evidence>
<name>A0AAW6E3D0_9FIRM</name>
<comment type="caution">
    <text evidence="2">The sequence shown here is derived from an EMBL/GenBank/DDBJ whole genome shotgun (WGS) entry which is preliminary data.</text>
</comment>
<dbReference type="Proteomes" id="UP001211015">
    <property type="component" value="Unassembled WGS sequence"/>
</dbReference>
<organism evidence="2 3">
    <name type="scientific">Ruminococcus bicirculans</name>
    <name type="common">ex Wegman et al. 2014</name>
    <dbReference type="NCBI Taxonomy" id="1160721"/>
    <lineage>
        <taxon>Bacteria</taxon>
        <taxon>Bacillati</taxon>
        <taxon>Bacillota</taxon>
        <taxon>Clostridia</taxon>
        <taxon>Eubacteriales</taxon>
        <taxon>Oscillospiraceae</taxon>
        <taxon>Ruminococcus</taxon>
    </lineage>
</organism>
<accession>A0AAW6E3D0</accession>
<dbReference type="AlphaFoldDB" id="A0AAW6E3D0"/>
<evidence type="ECO:0000256" key="1">
    <source>
        <dbReference type="SAM" id="MobiDB-lite"/>
    </source>
</evidence>
<proteinExistence type="predicted"/>
<dbReference type="EMBL" id="JAQMLV010000001">
    <property type="protein sequence ID" value="MDB8743456.1"/>
    <property type="molecule type" value="Genomic_DNA"/>
</dbReference>
<protein>
    <submittedName>
        <fullName evidence="2">Uncharacterized protein</fullName>
    </submittedName>
</protein>
<reference evidence="2" key="1">
    <citation type="submission" date="2023-01" db="EMBL/GenBank/DDBJ databases">
        <title>Human gut microbiome strain richness.</title>
        <authorList>
            <person name="Chen-Liaw A."/>
        </authorList>
    </citation>
    <scope>NUCLEOTIDE SEQUENCE</scope>
    <source>
        <strain evidence="2">1001275st1_F4_1001275B_160808</strain>
    </source>
</reference>
<dbReference type="RefSeq" id="WP_195388600.1">
    <property type="nucleotide sequence ID" value="NZ_JADNGL010000011.1"/>
</dbReference>
<evidence type="ECO:0000313" key="3">
    <source>
        <dbReference type="Proteomes" id="UP001211015"/>
    </source>
</evidence>
<gene>
    <name evidence="2" type="ORF">PNU62_00305</name>
</gene>